<protein>
    <submittedName>
        <fullName evidence="1">Uncharacterized protein</fullName>
    </submittedName>
</protein>
<name>A0A0A8ZG53_ARUDO</name>
<organism evidence="1">
    <name type="scientific">Arundo donax</name>
    <name type="common">Giant reed</name>
    <name type="synonym">Donax arundinaceus</name>
    <dbReference type="NCBI Taxonomy" id="35708"/>
    <lineage>
        <taxon>Eukaryota</taxon>
        <taxon>Viridiplantae</taxon>
        <taxon>Streptophyta</taxon>
        <taxon>Embryophyta</taxon>
        <taxon>Tracheophyta</taxon>
        <taxon>Spermatophyta</taxon>
        <taxon>Magnoliopsida</taxon>
        <taxon>Liliopsida</taxon>
        <taxon>Poales</taxon>
        <taxon>Poaceae</taxon>
        <taxon>PACMAD clade</taxon>
        <taxon>Arundinoideae</taxon>
        <taxon>Arundineae</taxon>
        <taxon>Arundo</taxon>
    </lineage>
</organism>
<sequence>MSDSLQRSNCKHYFSRILRQFSSKQARFLAFQIAQRTAA</sequence>
<proteinExistence type="predicted"/>
<accession>A0A0A8ZG53</accession>
<dbReference type="EMBL" id="GBRH01264028">
    <property type="protein sequence ID" value="JAD33867.1"/>
    <property type="molecule type" value="Transcribed_RNA"/>
</dbReference>
<dbReference type="AlphaFoldDB" id="A0A0A8ZG53"/>
<reference evidence="1" key="2">
    <citation type="journal article" date="2015" name="Data Brief">
        <title>Shoot transcriptome of the giant reed, Arundo donax.</title>
        <authorList>
            <person name="Barrero R.A."/>
            <person name="Guerrero F.D."/>
            <person name="Moolhuijzen P."/>
            <person name="Goolsby J.A."/>
            <person name="Tidwell J."/>
            <person name="Bellgard S.E."/>
            <person name="Bellgard M.I."/>
        </authorList>
    </citation>
    <scope>NUCLEOTIDE SEQUENCE</scope>
    <source>
        <tissue evidence="1">Shoot tissue taken approximately 20 cm above the soil surface</tissue>
    </source>
</reference>
<evidence type="ECO:0000313" key="1">
    <source>
        <dbReference type="EMBL" id="JAD33867.1"/>
    </source>
</evidence>
<reference evidence="1" key="1">
    <citation type="submission" date="2014-09" db="EMBL/GenBank/DDBJ databases">
        <authorList>
            <person name="Magalhaes I.L.F."/>
            <person name="Oliveira U."/>
            <person name="Santos F.R."/>
            <person name="Vidigal T.H.D.A."/>
            <person name="Brescovit A.D."/>
            <person name="Santos A.J."/>
        </authorList>
    </citation>
    <scope>NUCLEOTIDE SEQUENCE</scope>
    <source>
        <tissue evidence="1">Shoot tissue taken approximately 20 cm above the soil surface</tissue>
    </source>
</reference>